<proteinExistence type="predicted"/>
<organism evidence="3 4">
    <name type="scientific">Rapidithrix thailandica</name>
    <dbReference type="NCBI Taxonomy" id="413964"/>
    <lineage>
        <taxon>Bacteria</taxon>
        <taxon>Pseudomonadati</taxon>
        <taxon>Bacteroidota</taxon>
        <taxon>Cytophagia</taxon>
        <taxon>Cytophagales</taxon>
        <taxon>Flammeovirgaceae</taxon>
        <taxon>Rapidithrix</taxon>
    </lineage>
</organism>
<dbReference type="EMBL" id="JBDKWZ010000012">
    <property type="protein sequence ID" value="MEN7550126.1"/>
    <property type="molecule type" value="Genomic_DNA"/>
</dbReference>
<sequence>MLKQTFLACLLIWAGAVHLFAQTPVGKWKTVDDETGETKSIVEIYEQQGKLYGKIVKLIDPPEPNPVCEECTDHRKGQKILGMVILENMEKEENEWNGGKILDPENGKTYRCKIWLENKDQLNVRGYVAFLYRTQSWYRVEGE</sequence>
<feature type="chain" id="PRO_5043679080" evidence="1">
    <location>
        <begin position="22"/>
        <end position="143"/>
    </location>
</feature>
<reference evidence="3 4" key="1">
    <citation type="submission" date="2024-04" db="EMBL/GenBank/DDBJ databases">
        <title>Novel genus in family Flammeovirgaceae.</title>
        <authorList>
            <person name="Nguyen T.H."/>
            <person name="Vuong T.Q."/>
            <person name="Le H."/>
            <person name="Kim S.-G."/>
        </authorList>
    </citation>
    <scope>NUCLEOTIDE SEQUENCE [LARGE SCALE GENOMIC DNA]</scope>
    <source>
        <strain evidence="3 4">JCM 23209</strain>
    </source>
</reference>
<evidence type="ECO:0000256" key="1">
    <source>
        <dbReference type="SAM" id="SignalP"/>
    </source>
</evidence>
<dbReference type="InterPro" id="IPR019223">
    <property type="entry name" value="DUF2147"/>
</dbReference>
<feature type="signal peptide" evidence="1">
    <location>
        <begin position="1"/>
        <end position="21"/>
    </location>
</feature>
<evidence type="ECO:0000313" key="4">
    <source>
        <dbReference type="Proteomes" id="UP001403385"/>
    </source>
</evidence>
<dbReference type="Gene3D" id="2.40.128.520">
    <property type="match status" value="1"/>
</dbReference>
<accession>A0AAW9SAZ1</accession>
<evidence type="ECO:0000259" key="2">
    <source>
        <dbReference type="Pfam" id="PF09917"/>
    </source>
</evidence>
<evidence type="ECO:0000313" key="3">
    <source>
        <dbReference type="EMBL" id="MEN7550126.1"/>
    </source>
</evidence>
<keyword evidence="1" id="KW-0732">Signal</keyword>
<dbReference type="Pfam" id="PF09917">
    <property type="entry name" value="DUF2147"/>
    <property type="match status" value="1"/>
</dbReference>
<dbReference type="RefSeq" id="WP_346822905.1">
    <property type="nucleotide sequence ID" value="NZ_JBDKWZ010000012.1"/>
</dbReference>
<dbReference type="Proteomes" id="UP001403385">
    <property type="component" value="Unassembled WGS sequence"/>
</dbReference>
<keyword evidence="4" id="KW-1185">Reference proteome</keyword>
<name>A0AAW9SAZ1_9BACT</name>
<dbReference type="AlphaFoldDB" id="A0AAW9SAZ1"/>
<protein>
    <submittedName>
        <fullName evidence="3">DUF2147 domain-containing protein</fullName>
    </submittedName>
</protein>
<comment type="caution">
    <text evidence="3">The sequence shown here is derived from an EMBL/GenBank/DDBJ whole genome shotgun (WGS) entry which is preliminary data.</text>
</comment>
<feature type="domain" description="DUF2147" evidence="2">
    <location>
        <begin position="26"/>
        <end position="139"/>
    </location>
</feature>
<dbReference type="PANTHER" id="PTHR36919:SF3">
    <property type="entry name" value="BLL5882 PROTEIN"/>
    <property type="match status" value="1"/>
</dbReference>
<gene>
    <name evidence="3" type="ORF">AAG747_19560</name>
</gene>
<dbReference type="PANTHER" id="PTHR36919">
    <property type="entry name" value="BLR1215 PROTEIN"/>
    <property type="match status" value="1"/>
</dbReference>